<evidence type="ECO:0000313" key="1">
    <source>
        <dbReference type="EMBL" id="RED44605.1"/>
    </source>
</evidence>
<name>A0A3D9H512_9FLAO</name>
<evidence type="ECO:0000313" key="2">
    <source>
        <dbReference type="Proteomes" id="UP000256980"/>
    </source>
</evidence>
<proteinExistence type="predicted"/>
<organism evidence="1 2">
    <name type="scientific">Winogradskyella eximia</name>
    <dbReference type="NCBI Taxonomy" id="262006"/>
    <lineage>
        <taxon>Bacteria</taxon>
        <taxon>Pseudomonadati</taxon>
        <taxon>Bacteroidota</taxon>
        <taxon>Flavobacteriia</taxon>
        <taxon>Flavobacteriales</taxon>
        <taxon>Flavobacteriaceae</taxon>
        <taxon>Winogradskyella</taxon>
    </lineage>
</organism>
<dbReference type="Proteomes" id="UP000256980">
    <property type="component" value="Unassembled WGS sequence"/>
</dbReference>
<sequence>MKPTNPKALPCAIFGHNFERSKTYMDHTSELICRHCEAVVVTDSHGNFENHTVVNSQIADTLQQLYRLTRHFPK</sequence>
<dbReference type="RefSeq" id="WP_115817200.1">
    <property type="nucleotide sequence ID" value="NZ_CANKZP010000003.1"/>
</dbReference>
<dbReference type="OrthoDB" id="1447587at2"/>
<reference evidence="1 2" key="1">
    <citation type="submission" date="2018-07" db="EMBL/GenBank/DDBJ databases">
        <title>Genomic Encyclopedia of Type Strains, Phase III (KMG-III): the genomes of soil and plant-associated and newly described type strains.</title>
        <authorList>
            <person name="Whitman W."/>
        </authorList>
    </citation>
    <scope>NUCLEOTIDE SEQUENCE [LARGE SCALE GENOMIC DNA]</scope>
    <source>
        <strain evidence="1 2">CECT 7946</strain>
    </source>
</reference>
<protein>
    <submittedName>
        <fullName evidence="1">Uncharacterized protein</fullName>
    </submittedName>
</protein>
<dbReference type="EMBL" id="QRDV01000003">
    <property type="protein sequence ID" value="RED44605.1"/>
    <property type="molecule type" value="Genomic_DNA"/>
</dbReference>
<keyword evidence="2" id="KW-1185">Reference proteome</keyword>
<accession>A0A3D9H512</accession>
<dbReference type="AlphaFoldDB" id="A0A3D9H512"/>
<comment type="caution">
    <text evidence="1">The sequence shown here is derived from an EMBL/GenBank/DDBJ whole genome shotgun (WGS) entry which is preliminary data.</text>
</comment>
<gene>
    <name evidence="1" type="ORF">DFQ10_103292</name>
</gene>